<feature type="transmembrane region" description="Helical" evidence="12">
    <location>
        <begin position="130"/>
        <end position="150"/>
    </location>
</feature>
<evidence type="ECO:0000256" key="3">
    <source>
        <dbReference type="ARBA" id="ARBA00022516"/>
    </source>
</evidence>
<feature type="transmembrane region" description="Helical" evidence="12">
    <location>
        <begin position="156"/>
        <end position="175"/>
    </location>
</feature>
<keyword evidence="4 11" id="KW-0812">Transmembrane</keyword>
<dbReference type="PRINTS" id="PR00075">
    <property type="entry name" value="FACDDSATRASE"/>
</dbReference>
<comment type="cofactor">
    <cofactor evidence="11">
        <name>Fe(2+)</name>
        <dbReference type="ChEBI" id="CHEBI:29033"/>
    </cofactor>
</comment>
<keyword evidence="5" id="KW-0276">Fatty acid metabolism</keyword>
<sequence length="211" mass="24010">MASFCFLAVIMFWGIIACILTSRSGPVFPFASYLQPWEQLLIKVPFDGGKLNESYMWTQNKITMIPARCLRHRLHHRFTDDPIHDPYAATRGLLYSHVGWIFLKPTYGKLDLIETDDLDNDPVVRIQHRYYHLLALLLGFCLPAVAGSLWEDAFGGFIWGGLVARVFVWHCTFFVNSLAHWNGLQPYSDENTSRGNLVGSMSLYVPAHAST</sequence>
<dbReference type="GO" id="GO:0005506">
    <property type="term" value="F:iron ion binding"/>
    <property type="evidence" value="ECO:0007669"/>
    <property type="project" value="TreeGrafter"/>
</dbReference>
<comment type="domain">
    <text evidence="11">The histidine box domains are involved in binding the catalytic metal ions.</text>
</comment>
<evidence type="ECO:0000313" key="13">
    <source>
        <dbReference type="EMBL" id="KAF5352503.1"/>
    </source>
</evidence>
<comment type="similarity">
    <text evidence="2 11">Belongs to the fatty acid desaturase type 1 family.</text>
</comment>
<dbReference type="InterPro" id="IPR015876">
    <property type="entry name" value="Acyl-CoA_DS"/>
</dbReference>
<dbReference type="GO" id="GO:0006636">
    <property type="term" value="P:unsaturated fatty acid biosynthetic process"/>
    <property type="evidence" value="ECO:0007669"/>
    <property type="project" value="TreeGrafter"/>
</dbReference>
<evidence type="ECO:0000256" key="12">
    <source>
        <dbReference type="SAM" id="Phobius"/>
    </source>
</evidence>
<keyword evidence="7 11" id="KW-0560">Oxidoreductase</keyword>
<evidence type="ECO:0000313" key="14">
    <source>
        <dbReference type="Proteomes" id="UP000559027"/>
    </source>
</evidence>
<dbReference type="GO" id="GO:0005789">
    <property type="term" value="C:endoplasmic reticulum membrane"/>
    <property type="evidence" value="ECO:0007669"/>
    <property type="project" value="TreeGrafter"/>
</dbReference>
<proteinExistence type="inferred from homology"/>
<keyword evidence="10 11" id="KW-0275">Fatty acid biosynthesis</keyword>
<evidence type="ECO:0000256" key="10">
    <source>
        <dbReference type="ARBA" id="ARBA00023160"/>
    </source>
</evidence>
<accession>A0A8H5D3F4</accession>
<evidence type="ECO:0000256" key="7">
    <source>
        <dbReference type="ARBA" id="ARBA00023002"/>
    </source>
</evidence>
<evidence type="ECO:0000256" key="2">
    <source>
        <dbReference type="ARBA" id="ARBA00009295"/>
    </source>
</evidence>
<keyword evidence="3 11" id="KW-0444">Lipid biosynthesis</keyword>
<evidence type="ECO:0000256" key="5">
    <source>
        <dbReference type="ARBA" id="ARBA00022832"/>
    </source>
</evidence>
<evidence type="ECO:0000256" key="8">
    <source>
        <dbReference type="ARBA" id="ARBA00023098"/>
    </source>
</evidence>
<evidence type="ECO:0000256" key="6">
    <source>
        <dbReference type="ARBA" id="ARBA00022989"/>
    </source>
</evidence>
<evidence type="ECO:0008006" key="15">
    <source>
        <dbReference type="Google" id="ProtNLM"/>
    </source>
</evidence>
<reference evidence="13 14" key="1">
    <citation type="journal article" date="2020" name="ISME J.">
        <title>Uncovering the hidden diversity of litter-decomposition mechanisms in mushroom-forming fungi.</title>
        <authorList>
            <person name="Floudas D."/>
            <person name="Bentzer J."/>
            <person name="Ahren D."/>
            <person name="Johansson T."/>
            <person name="Persson P."/>
            <person name="Tunlid A."/>
        </authorList>
    </citation>
    <scope>NUCLEOTIDE SEQUENCE [LARGE SCALE GENOMIC DNA]</scope>
    <source>
        <strain evidence="13 14">CBS 146.42</strain>
    </source>
</reference>
<evidence type="ECO:0000256" key="4">
    <source>
        <dbReference type="ARBA" id="ARBA00022692"/>
    </source>
</evidence>
<dbReference type="GO" id="GO:0004768">
    <property type="term" value="F:stearoyl-CoA 9-desaturase activity"/>
    <property type="evidence" value="ECO:0007669"/>
    <property type="project" value="TreeGrafter"/>
</dbReference>
<protein>
    <recommendedName>
        <fullName evidence="15">Fatty acid desaturase domain-containing protein</fullName>
    </recommendedName>
</protein>
<keyword evidence="6 12" id="KW-1133">Transmembrane helix</keyword>
<keyword evidence="8" id="KW-0443">Lipid metabolism</keyword>
<evidence type="ECO:0000256" key="11">
    <source>
        <dbReference type="RuleBase" id="RU000581"/>
    </source>
</evidence>
<name>A0A8H5D3F4_9AGAR</name>
<gene>
    <name evidence="13" type="ORF">D9756_005880</name>
</gene>
<evidence type="ECO:0000256" key="9">
    <source>
        <dbReference type="ARBA" id="ARBA00023136"/>
    </source>
</evidence>
<dbReference type="EMBL" id="JAACJO010000011">
    <property type="protein sequence ID" value="KAF5352503.1"/>
    <property type="molecule type" value="Genomic_DNA"/>
</dbReference>
<feature type="transmembrane region" description="Helical" evidence="12">
    <location>
        <begin position="6"/>
        <end position="22"/>
    </location>
</feature>
<organism evidence="13 14">
    <name type="scientific">Leucocoprinus leucothites</name>
    <dbReference type="NCBI Taxonomy" id="201217"/>
    <lineage>
        <taxon>Eukaryota</taxon>
        <taxon>Fungi</taxon>
        <taxon>Dikarya</taxon>
        <taxon>Basidiomycota</taxon>
        <taxon>Agaricomycotina</taxon>
        <taxon>Agaricomycetes</taxon>
        <taxon>Agaricomycetidae</taxon>
        <taxon>Agaricales</taxon>
        <taxon>Agaricineae</taxon>
        <taxon>Agaricaceae</taxon>
        <taxon>Leucocoprinus</taxon>
    </lineage>
</organism>
<comment type="caution">
    <text evidence="13">The sequence shown here is derived from an EMBL/GenBank/DDBJ whole genome shotgun (WGS) entry which is preliminary data.</text>
</comment>
<dbReference type="AlphaFoldDB" id="A0A8H5D3F4"/>
<keyword evidence="9 12" id="KW-0472">Membrane</keyword>
<dbReference type="PANTHER" id="PTHR11351">
    <property type="entry name" value="ACYL-COA DESATURASE"/>
    <property type="match status" value="1"/>
</dbReference>
<dbReference type="OrthoDB" id="10260134at2759"/>
<comment type="subcellular location">
    <subcellularLocation>
        <location evidence="1">Membrane</location>
        <topology evidence="1">Multi-pass membrane protein</topology>
    </subcellularLocation>
</comment>
<dbReference type="Proteomes" id="UP000559027">
    <property type="component" value="Unassembled WGS sequence"/>
</dbReference>
<keyword evidence="14" id="KW-1185">Reference proteome</keyword>
<dbReference type="PANTHER" id="PTHR11351:SF31">
    <property type="entry name" value="DESATURASE 1, ISOFORM A-RELATED"/>
    <property type="match status" value="1"/>
</dbReference>
<evidence type="ECO:0000256" key="1">
    <source>
        <dbReference type="ARBA" id="ARBA00004141"/>
    </source>
</evidence>